<dbReference type="Pfam" id="PF00069">
    <property type="entry name" value="Pkinase"/>
    <property type="match status" value="1"/>
</dbReference>
<dbReference type="GO" id="GO:0004674">
    <property type="term" value="F:protein serine/threonine kinase activity"/>
    <property type="evidence" value="ECO:0007669"/>
    <property type="project" value="TreeGrafter"/>
</dbReference>
<dbReference type="Proteomes" id="UP000602510">
    <property type="component" value="Unassembled WGS sequence"/>
</dbReference>
<proteinExistence type="predicted"/>
<dbReference type="GO" id="GO:0005524">
    <property type="term" value="F:ATP binding"/>
    <property type="evidence" value="ECO:0007669"/>
    <property type="project" value="InterPro"/>
</dbReference>
<dbReference type="InterPro" id="IPR011009">
    <property type="entry name" value="Kinase-like_dom_sf"/>
</dbReference>
<accession>A0A833WIK3</accession>
<sequence length="506" mass="55296">MPYTFKRVHTASFVVFRQESDHSSDAGNATVTSEPDRIVQGPTPTSSSSDGSSLSDDELGLAVGGGLMIVVLFCILFVGHKRRRRMDKNAVPEPSPGTLDASSRRSPAADELYVLDSNSFMSSSISFGSRVSCFLQEQSTLEEANETWHHPQVIAVRVSVSEISLDELVARGTNSEVYRGQYRDRVVAIKKPLPHWLADRNNLDAFFANVKVLSSPSLTHPNVVSFLGVSWRSLAYVCLVSELMAGGDLRSLLSRRQHHHALVRDEFSRRGFNRQKISIATQVVSALSFLHSQGLVHGAIRSRNVLLDENLNAKLSGFQGSSVQSAMDRRRMSHESSLISVPPRLLTTSVPIGVADRLRRERTRVDALWSAPEVLRGERSNAKTDVFSFGVILCELDSLAAPYGYSSRFGEQGDSAELLEKVAAGHVRVHFTSSGRARHGRRGSSSPSEVDTRITAAIVRLGKACVALDAFERPSAAQVSAELHKLLQTPDPKLSLTLSKQGPTTA</sequence>
<name>A0A833WIK3_PHYIN</name>
<dbReference type="PANTHER" id="PTHR44329">
    <property type="entry name" value="SERINE/THREONINE-PROTEIN KINASE TNNI3K-RELATED"/>
    <property type="match status" value="1"/>
</dbReference>
<reference evidence="4" key="1">
    <citation type="submission" date="2020-04" db="EMBL/GenBank/DDBJ databases">
        <title>Hybrid Assembly of Korean Phytophthora infestans isolates.</title>
        <authorList>
            <person name="Prokchorchik M."/>
            <person name="Lee Y."/>
            <person name="Seo J."/>
            <person name="Cho J.-H."/>
            <person name="Park Y.-E."/>
            <person name="Jang D.-C."/>
            <person name="Im J.-S."/>
            <person name="Choi J.-G."/>
            <person name="Park H.-J."/>
            <person name="Lee G.-B."/>
            <person name="Lee Y.-G."/>
            <person name="Hong S.-Y."/>
            <person name="Cho K."/>
            <person name="Sohn K.H."/>
        </authorList>
    </citation>
    <scope>NUCLEOTIDE SEQUENCE</scope>
    <source>
        <strain evidence="4">KR_1_A1</strain>
    </source>
</reference>
<protein>
    <submittedName>
        <fullName evidence="4">Protein kinase domain</fullName>
    </submittedName>
</protein>
<dbReference type="Gene3D" id="3.30.200.20">
    <property type="entry name" value="Phosphorylase Kinase, domain 1"/>
    <property type="match status" value="1"/>
</dbReference>
<evidence type="ECO:0000313" key="5">
    <source>
        <dbReference type="Proteomes" id="UP000602510"/>
    </source>
</evidence>
<evidence type="ECO:0000256" key="2">
    <source>
        <dbReference type="SAM" id="Phobius"/>
    </source>
</evidence>
<keyword evidence="2" id="KW-0472">Membrane</keyword>
<evidence type="ECO:0000256" key="1">
    <source>
        <dbReference type="SAM" id="MobiDB-lite"/>
    </source>
</evidence>
<dbReference type="EMBL" id="WSZM01000092">
    <property type="protein sequence ID" value="KAF4043083.1"/>
    <property type="molecule type" value="Genomic_DNA"/>
</dbReference>
<keyword evidence="4" id="KW-0808">Transferase</keyword>
<dbReference type="PROSITE" id="PS50011">
    <property type="entry name" value="PROTEIN_KINASE_DOM"/>
    <property type="match status" value="1"/>
</dbReference>
<keyword evidence="4" id="KW-0418">Kinase</keyword>
<dbReference type="InterPro" id="IPR051681">
    <property type="entry name" value="Ser/Thr_Kinases-Pseudokinases"/>
</dbReference>
<feature type="transmembrane region" description="Helical" evidence="2">
    <location>
        <begin position="59"/>
        <end position="78"/>
    </location>
</feature>
<evidence type="ECO:0000259" key="3">
    <source>
        <dbReference type="PROSITE" id="PS50011"/>
    </source>
</evidence>
<dbReference type="Gene3D" id="1.10.510.10">
    <property type="entry name" value="Transferase(Phosphotransferase) domain 1"/>
    <property type="match status" value="1"/>
</dbReference>
<gene>
    <name evidence="4" type="ORF">GN244_ATG04557</name>
</gene>
<organism evidence="4 5">
    <name type="scientific">Phytophthora infestans</name>
    <name type="common">Potato late blight agent</name>
    <name type="synonym">Botrytis infestans</name>
    <dbReference type="NCBI Taxonomy" id="4787"/>
    <lineage>
        <taxon>Eukaryota</taxon>
        <taxon>Sar</taxon>
        <taxon>Stramenopiles</taxon>
        <taxon>Oomycota</taxon>
        <taxon>Peronosporomycetes</taxon>
        <taxon>Peronosporales</taxon>
        <taxon>Peronosporaceae</taxon>
        <taxon>Phytophthora</taxon>
    </lineage>
</organism>
<keyword evidence="2" id="KW-0812">Transmembrane</keyword>
<dbReference type="PANTHER" id="PTHR44329:SF214">
    <property type="entry name" value="PROTEIN KINASE DOMAIN-CONTAINING PROTEIN"/>
    <property type="match status" value="1"/>
</dbReference>
<dbReference type="InterPro" id="IPR000719">
    <property type="entry name" value="Prot_kinase_dom"/>
</dbReference>
<comment type="caution">
    <text evidence="4">The sequence shown here is derived from an EMBL/GenBank/DDBJ whole genome shotgun (WGS) entry which is preliminary data.</text>
</comment>
<evidence type="ECO:0000313" key="4">
    <source>
        <dbReference type="EMBL" id="KAF4043083.1"/>
    </source>
</evidence>
<keyword evidence="2" id="KW-1133">Transmembrane helix</keyword>
<feature type="domain" description="Protein kinase" evidence="3">
    <location>
        <begin position="163"/>
        <end position="487"/>
    </location>
</feature>
<dbReference type="AlphaFoldDB" id="A0A833WIK3"/>
<keyword evidence="5" id="KW-1185">Reference proteome</keyword>
<dbReference type="SUPFAM" id="SSF56112">
    <property type="entry name" value="Protein kinase-like (PK-like)"/>
    <property type="match status" value="1"/>
</dbReference>
<feature type="region of interest" description="Disordered" evidence="1">
    <location>
        <begin position="23"/>
        <end position="55"/>
    </location>
</feature>